<dbReference type="Gene3D" id="3.40.50.720">
    <property type="entry name" value="NAD(P)-binding Rossmann-like Domain"/>
    <property type="match status" value="1"/>
</dbReference>
<dbReference type="InterPro" id="IPR011032">
    <property type="entry name" value="GroES-like_sf"/>
</dbReference>
<gene>
    <name evidence="6" type="ORF">NLI96_g5468</name>
</gene>
<dbReference type="EMBL" id="JANAWD010000180">
    <property type="protein sequence ID" value="KAJ3484686.1"/>
    <property type="molecule type" value="Genomic_DNA"/>
</dbReference>
<dbReference type="SUPFAM" id="SSF50129">
    <property type="entry name" value="GroES-like"/>
    <property type="match status" value="1"/>
</dbReference>
<dbReference type="InterPro" id="IPR036291">
    <property type="entry name" value="NAD(P)-bd_dom_sf"/>
</dbReference>
<dbReference type="InterPro" id="IPR013149">
    <property type="entry name" value="ADH-like_C"/>
</dbReference>
<evidence type="ECO:0000256" key="1">
    <source>
        <dbReference type="ARBA" id="ARBA00001947"/>
    </source>
</evidence>
<evidence type="ECO:0000313" key="7">
    <source>
        <dbReference type="Proteomes" id="UP001212997"/>
    </source>
</evidence>
<keyword evidence="7" id="KW-1185">Reference proteome</keyword>
<dbReference type="PANTHER" id="PTHR42813:SF2">
    <property type="entry name" value="DEHYDROGENASE, ZINC-CONTAINING, PUTATIVE (AFU_ORTHOLOGUE AFUA_2G02810)-RELATED"/>
    <property type="match status" value="1"/>
</dbReference>
<dbReference type="PANTHER" id="PTHR42813">
    <property type="entry name" value="ZINC-TYPE ALCOHOL DEHYDROGENASE-LIKE"/>
    <property type="match status" value="1"/>
</dbReference>
<dbReference type="AlphaFoldDB" id="A0AAD5V7M2"/>
<evidence type="ECO:0000313" key="6">
    <source>
        <dbReference type="EMBL" id="KAJ3484686.1"/>
    </source>
</evidence>
<dbReference type="SUPFAM" id="SSF51735">
    <property type="entry name" value="NAD(P)-binding Rossmann-fold domains"/>
    <property type="match status" value="1"/>
</dbReference>
<sequence>MSFIAETQRAVKWYPPAYDIRIEDQPIPQLQEPDDAIVKVTLAGLCGSDLHIYRGHGGVESPIICGHEFVGEIISLGKSFHYGVTGRPEGYAELKVGDKVIAPFTVSCRECHSRCVHSTLFGSPSLPGGQAQYVRVPKAGGTLFKVDSITSLLPPSESGRGLEDSSLLLLADILPTGVFAAIQALQHPRIAPFVQGTPFPYNGYIPSGLLAENPVPLPQEDRSLTVAVVGLGPVGICATVSLLDMLTDLRRTSALQYRVVAIDPTEARRSKMQSVFAAISEPTDAGSFVVASIEEGKEVISQWTDSLGCNVVLEVVGNNSALTLAYDLIRPFGLISSVGVHSSPPVPYTGKQLYDKNVSFDFGRCPVRATLPFAAKLLLKRQDIFGGVGEEASLVDKIVGIEEAKEVYEEFDKGRCGKVLFNPWK</sequence>
<feature type="domain" description="Alcohol dehydrogenase-like C-terminal" evidence="4">
    <location>
        <begin position="254"/>
        <end position="360"/>
    </location>
</feature>
<protein>
    <recommendedName>
        <fullName evidence="8">Alcohol dehydrogenase</fullName>
    </recommendedName>
</protein>
<dbReference type="GO" id="GO:0046872">
    <property type="term" value="F:metal ion binding"/>
    <property type="evidence" value="ECO:0007669"/>
    <property type="project" value="UniProtKB-KW"/>
</dbReference>
<dbReference type="Proteomes" id="UP001212997">
    <property type="component" value="Unassembled WGS sequence"/>
</dbReference>
<reference evidence="6" key="1">
    <citation type="submission" date="2022-07" db="EMBL/GenBank/DDBJ databases">
        <title>Genome Sequence of Physisporinus lineatus.</title>
        <authorList>
            <person name="Buettner E."/>
        </authorList>
    </citation>
    <scope>NUCLEOTIDE SEQUENCE</scope>
    <source>
        <strain evidence="6">VT162</strain>
    </source>
</reference>
<dbReference type="Gene3D" id="3.90.180.10">
    <property type="entry name" value="Medium-chain alcohol dehydrogenases, catalytic domain"/>
    <property type="match status" value="1"/>
</dbReference>
<name>A0AAD5V7M2_9APHY</name>
<dbReference type="Pfam" id="PF08240">
    <property type="entry name" value="ADH_N"/>
    <property type="match status" value="1"/>
</dbReference>
<evidence type="ECO:0000259" key="4">
    <source>
        <dbReference type="Pfam" id="PF00107"/>
    </source>
</evidence>
<evidence type="ECO:0000256" key="2">
    <source>
        <dbReference type="ARBA" id="ARBA00022723"/>
    </source>
</evidence>
<keyword evidence="3" id="KW-0862">Zinc</keyword>
<keyword evidence="2" id="KW-0479">Metal-binding</keyword>
<organism evidence="6 7">
    <name type="scientific">Meripilus lineatus</name>
    <dbReference type="NCBI Taxonomy" id="2056292"/>
    <lineage>
        <taxon>Eukaryota</taxon>
        <taxon>Fungi</taxon>
        <taxon>Dikarya</taxon>
        <taxon>Basidiomycota</taxon>
        <taxon>Agaricomycotina</taxon>
        <taxon>Agaricomycetes</taxon>
        <taxon>Polyporales</taxon>
        <taxon>Meripilaceae</taxon>
        <taxon>Meripilus</taxon>
    </lineage>
</organism>
<evidence type="ECO:0000259" key="5">
    <source>
        <dbReference type="Pfam" id="PF08240"/>
    </source>
</evidence>
<accession>A0AAD5V7M2</accession>
<feature type="domain" description="Alcohol dehydrogenase-like N-terminal" evidence="5">
    <location>
        <begin position="33"/>
        <end position="140"/>
    </location>
</feature>
<dbReference type="Pfam" id="PF00107">
    <property type="entry name" value="ADH_zinc_N"/>
    <property type="match status" value="1"/>
</dbReference>
<proteinExistence type="predicted"/>
<comment type="caution">
    <text evidence="6">The sequence shown here is derived from an EMBL/GenBank/DDBJ whole genome shotgun (WGS) entry which is preliminary data.</text>
</comment>
<evidence type="ECO:0000256" key="3">
    <source>
        <dbReference type="ARBA" id="ARBA00022833"/>
    </source>
</evidence>
<comment type="cofactor">
    <cofactor evidence="1">
        <name>Zn(2+)</name>
        <dbReference type="ChEBI" id="CHEBI:29105"/>
    </cofactor>
</comment>
<evidence type="ECO:0008006" key="8">
    <source>
        <dbReference type="Google" id="ProtNLM"/>
    </source>
</evidence>
<dbReference type="InterPro" id="IPR013154">
    <property type="entry name" value="ADH-like_N"/>
</dbReference>